<dbReference type="OrthoDB" id="9809788at2"/>
<dbReference type="eggNOG" id="COG3921">
    <property type="taxonomic scope" value="Bacteria"/>
</dbReference>
<name>A0A031K2J3_9SPHN</name>
<reference evidence="2" key="2">
    <citation type="submission" date="2016-08" db="EMBL/GenBank/DDBJ databases">
        <authorList>
            <person name="Seilhamer J.J."/>
        </authorList>
    </citation>
    <scope>NUCLEOTIDE SEQUENCE [LARGE SCALE GENOMIC DNA]</scope>
    <source>
        <strain evidence="2">SA1</strain>
    </source>
</reference>
<dbReference type="EMBL" id="JFYZ01000003">
    <property type="protein sequence ID" value="EZP83243.1"/>
    <property type="molecule type" value="Genomic_DNA"/>
</dbReference>
<dbReference type="STRING" id="158500.BES08_05370"/>
<dbReference type="Proteomes" id="UP000094626">
    <property type="component" value="Chromosome"/>
</dbReference>
<proteinExistence type="predicted"/>
<accession>A0A031K2J3</accession>
<protein>
    <submittedName>
        <fullName evidence="2 3">Extensin</fullName>
    </submittedName>
</protein>
<evidence type="ECO:0000313" key="2">
    <source>
        <dbReference type="EMBL" id="AOR76250.1"/>
    </source>
</evidence>
<evidence type="ECO:0000313" key="5">
    <source>
        <dbReference type="Proteomes" id="UP000094626"/>
    </source>
</evidence>
<dbReference type="InterPro" id="IPR009683">
    <property type="entry name" value="Extensin-like_C"/>
</dbReference>
<keyword evidence="5" id="KW-1185">Reference proteome</keyword>
<dbReference type="Proteomes" id="UP000024329">
    <property type="component" value="Unassembled WGS sequence"/>
</dbReference>
<dbReference type="KEGG" id="nre:BES08_05370"/>
<gene>
    <name evidence="2" type="ORF">BES08_05370</name>
    <name evidence="3" type="ORF">BV97_01350</name>
</gene>
<dbReference type="PATRIC" id="fig|158500.4.peg.1387"/>
<evidence type="ECO:0000313" key="4">
    <source>
        <dbReference type="Proteomes" id="UP000024329"/>
    </source>
</evidence>
<dbReference type="AlphaFoldDB" id="A0A031K2J3"/>
<reference evidence="3 4" key="1">
    <citation type="submission" date="2014-03" db="EMBL/GenBank/DDBJ databases">
        <title>Whole genome sequence of Novosphingobium resinovorum KF1.</title>
        <authorList>
            <person name="Gan H.M."/>
            <person name="Gan H.Y."/>
            <person name="Chew T.H."/>
            <person name="Savka M.A."/>
        </authorList>
    </citation>
    <scope>NUCLEOTIDE SEQUENCE [LARGE SCALE GENOMIC DNA]</scope>
    <source>
        <strain evidence="3 4">KF1</strain>
    </source>
</reference>
<evidence type="ECO:0000313" key="3">
    <source>
        <dbReference type="EMBL" id="EZP83243.1"/>
    </source>
</evidence>
<dbReference type="Pfam" id="PF06904">
    <property type="entry name" value="Extensin-like_C"/>
    <property type="match status" value="1"/>
</dbReference>
<evidence type="ECO:0000259" key="1">
    <source>
        <dbReference type="Pfam" id="PF06904"/>
    </source>
</evidence>
<dbReference type="EMBL" id="CP017075">
    <property type="protein sequence ID" value="AOR76250.1"/>
    <property type="molecule type" value="Genomic_DNA"/>
</dbReference>
<reference evidence="5" key="3">
    <citation type="journal article" date="2017" name="J. Biotechnol.">
        <title>Complete genome sequence of Novosphingobium resinovorum SA1, a versatile xenobiotic-degrading bacterium capable of utilizing sulfanilic acid.</title>
        <authorList>
            <person name="Hegedus B."/>
            <person name="Kos P.B."/>
            <person name="Balint B."/>
            <person name="Maroti G."/>
            <person name="Gan H.M."/>
            <person name="Perei K."/>
            <person name="Rakhely G."/>
        </authorList>
    </citation>
    <scope>NUCLEOTIDE SEQUENCE [LARGE SCALE GENOMIC DNA]</scope>
    <source>
        <strain evidence="5">SA1</strain>
    </source>
</reference>
<dbReference type="RefSeq" id="WP_008831542.1">
    <property type="nucleotide sequence ID" value="NZ_CP017075.1"/>
</dbReference>
<organism evidence="3 4">
    <name type="scientific">Novosphingobium resinovorum</name>
    <dbReference type="NCBI Taxonomy" id="158500"/>
    <lineage>
        <taxon>Bacteria</taxon>
        <taxon>Pseudomonadati</taxon>
        <taxon>Pseudomonadota</taxon>
        <taxon>Alphaproteobacteria</taxon>
        <taxon>Sphingomonadales</taxon>
        <taxon>Sphingomonadaceae</taxon>
        <taxon>Novosphingobium</taxon>
    </lineage>
</organism>
<feature type="domain" description="Extensin-like C-terminal" evidence="1">
    <location>
        <begin position="62"/>
        <end position="241"/>
    </location>
</feature>
<sequence>MVLSRFDQFAVAVLLAASFVLASLAWLHDHPEHDPRAPLTLAEPDGWATGRKFAALRSSRAVCGAFLDSAGVNTPALPATGNGACLRDDRQVLGAPARLGTLLRPQGGQATCAVDAGLARWIRHGVQPAAEAVFRQKVVRIEHLGTASCRRIGGGERGNWSEHATGNAIDIASFVLADGSRISVAKDWNGKDAATSRFLHDVRDAACRSFSTVLSPDYNAAHADHLHLDQAKRAGGWSTCR</sequence>